<evidence type="ECO:0000313" key="1">
    <source>
        <dbReference type="EMBL" id="KAE7998361.1"/>
    </source>
</evidence>
<dbReference type="EMBL" id="CM017321">
    <property type="protein sequence ID" value="KAE7998361.1"/>
    <property type="molecule type" value="Genomic_DNA"/>
</dbReference>
<organism evidence="1 2">
    <name type="scientific">Carpinus fangiana</name>
    <dbReference type="NCBI Taxonomy" id="176857"/>
    <lineage>
        <taxon>Eukaryota</taxon>
        <taxon>Viridiplantae</taxon>
        <taxon>Streptophyta</taxon>
        <taxon>Embryophyta</taxon>
        <taxon>Tracheophyta</taxon>
        <taxon>Spermatophyta</taxon>
        <taxon>Magnoliopsida</taxon>
        <taxon>eudicotyledons</taxon>
        <taxon>Gunneridae</taxon>
        <taxon>Pentapetalae</taxon>
        <taxon>rosids</taxon>
        <taxon>fabids</taxon>
        <taxon>Fagales</taxon>
        <taxon>Betulaceae</taxon>
        <taxon>Carpinus</taxon>
    </lineage>
</organism>
<keyword evidence="2" id="KW-1185">Reference proteome</keyword>
<reference evidence="1 2" key="1">
    <citation type="submission" date="2019-06" db="EMBL/GenBank/DDBJ databases">
        <title>A chromosomal-level reference genome of Carpinus fangiana (Coryloideae, Betulaceae).</title>
        <authorList>
            <person name="Yang X."/>
            <person name="Wang Z."/>
            <person name="Zhang L."/>
            <person name="Hao G."/>
            <person name="Liu J."/>
            <person name="Yang Y."/>
        </authorList>
    </citation>
    <scope>NUCLEOTIDE SEQUENCE [LARGE SCALE GENOMIC DNA]</scope>
    <source>
        <strain evidence="1">Cfa_2016G</strain>
        <tissue evidence="1">Leaf</tissue>
    </source>
</reference>
<dbReference type="PANTHER" id="PTHR35770">
    <property type="entry name" value="U2 SMALL NUCLEAR RIBONUCLEOPROTEIN AUXILIARY FACTOR-LIKE PROTEIN"/>
    <property type="match status" value="1"/>
</dbReference>
<evidence type="ECO:0000313" key="2">
    <source>
        <dbReference type="Proteomes" id="UP000327013"/>
    </source>
</evidence>
<dbReference type="OrthoDB" id="775087at2759"/>
<gene>
    <name evidence="1" type="ORF">FH972_002913</name>
</gene>
<sequence length="266" mass="29675">MGFEGFEPIFGEPKVEWVASQDSLPLRPFLFHARAPDPSHLRIHVTDFHSNTWEAIRSVVQLEDMRDNIGIGGSWSEFVDYVIASIKSEELKLVVEGHSNSDGAAHAKLVAQKSKGMPRISISLTKLVDFAASEAMANLSLELFKALKNVRYSLVEEQERSLQLTKVIAAEKERSESTQSQLELYSKRQKFQKMNASDKADVSAPLLSNGLQNSPGKLAARDTGSTKITNRVVPTFRSQWALNYLGRAKVRGVLLQDTEDDKDTRT</sequence>
<protein>
    <submittedName>
        <fullName evidence="1">Uncharacterized protein</fullName>
    </submittedName>
</protein>
<dbReference type="AlphaFoldDB" id="A0A5N6QIR0"/>
<name>A0A5N6QIR0_9ROSI</name>
<dbReference type="PANTHER" id="PTHR35770:SF1">
    <property type="entry name" value="U2 SMALL NUCLEAR RIBONUCLEOPROTEIN AUXILIARY FACTOR-LIKE PROTEIN"/>
    <property type="match status" value="1"/>
</dbReference>
<accession>A0A5N6QIR0</accession>
<dbReference type="Proteomes" id="UP000327013">
    <property type="component" value="Chromosome 1"/>
</dbReference>
<proteinExistence type="predicted"/>